<reference evidence="12" key="2">
    <citation type="submission" date="2021-04" db="EMBL/GenBank/DDBJ databases">
        <authorList>
            <person name="Gilroy R."/>
        </authorList>
    </citation>
    <scope>NUCLEOTIDE SEQUENCE</scope>
    <source>
        <strain evidence="12">ChiHjej12B11-9795</strain>
    </source>
</reference>
<dbReference type="InterPro" id="IPR015797">
    <property type="entry name" value="NUDIX_hydrolase-like_dom_sf"/>
</dbReference>
<comment type="similarity">
    <text evidence="3">Belongs to the Nudix hydrolase family. NudC subfamily.</text>
</comment>
<evidence type="ECO:0000256" key="5">
    <source>
        <dbReference type="ARBA" id="ARBA00022723"/>
    </source>
</evidence>
<dbReference type="PANTHER" id="PTHR42904:SF6">
    <property type="entry name" value="NAD-CAPPED RNA HYDROLASE NUDT12"/>
    <property type="match status" value="1"/>
</dbReference>
<sequence>MQHYIFYNDRLLLKKESGNRCHVPVEEELPQELDMGRYPSQKVMLPDGNAVRAVAIDHPIEENETWIMPGLRASFDYLPHREYKAGGKAYQILYWDKHSRFCPVCGTATEQKTLIMKRCPSCGYEIYPPISTAIIVLVRKGEDEVLLVHARNFRGTFYGLVAGFLEPGETLEQCVEREVREETGLSIRNITYFDSQPWPYPSGLMVGFFADYADGTIKLQDDELSAGAFYHRDHLPELPQKLSIARRLIDRWLANKSQRP</sequence>
<keyword evidence="8" id="KW-0520">NAD</keyword>
<evidence type="ECO:0000256" key="1">
    <source>
        <dbReference type="ARBA" id="ARBA00001946"/>
    </source>
</evidence>
<dbReference type="GO" id="GO:0005829">
    <property type="term" value="C:cytosol"/>
    <property type="evidence" value="ECO:0007669"/>
    <property type="project" value="TreeGrafter"/>
</dbReference>
<dbReference type="AlphaFoldDB" id="A0A9D2HWM4"/>
<dbReference type="PROSITE" id="PS00893">
    <property type="entry name" value="NUDIX_BOX"/>
    <property type="match status" value="1"/>
</dbReference>
<evidence type="ECO:0000259" key="11">
    <source>
        <dbReference type="PROSITE" id="PS51462"/>
    </source>
</evidence>
<proteinExistence type="inferred from homology"/>
<keyword evidence="7" id="KW-0460">Magnesium</keyword>
<dbReference type="Pfam" id="PF00293">
    <property type="entry name" value="NUDIX"/>
    <property type="match status" value="1"/>
</dbReference>
<dbReference type="NCBIfam" id="NF001299">
    <property type="entry name" value="PRK00241.1"/>
    <property type="match status" value="1"/>
</dbReference>
<comment type="catalytic activity">
    <reaction evidence="9">
        <text>a 5'-end NAD(+)-phospho-ribonucleoside in mRNA + H2O = a 5'-end phospho-adenosine-phospho-ribonucleoside in mRNA + beta-nicotinamide D-ribonucleotide + 2 H(+)</text>
        <dbReference type="Rhea" id="RHEA:60876"/>
        <dbReference type="Rhea" id="RHEA-COMP:15698"/>
        <dbReference type="Rhea" id="RHEA-COMP:15719"/>
        <dbReference type="ChEBI" id="CHEBI:14649"/>
        <dbReference type="ChEBI" id="CHEBI:15377"/>
        <dbReference type="ChEBI" id="CHEBI:15378"/>
        <dbReference type="ChEBI" id="CHEBI:144029"/>
        <dbReference type="ChEBI" id="CHEBI:144051"/>
    </reaction>
    <physiologicalReaction direction="left-to-right" evidence="9">
        <dbReference type="Rhea" id="RHEA:60877"/>
    </physiologicalReaction>
</comment>
<reference evidence="12" key="1">
    <citation type="journal article" date="2021" name="PeerJ">
        <title>Extensive microbial diversity within the chicken gut microbiome revealed by metagenomics and culture.</title>
        <authorList>
            <person name="Gilroy R."/>
            <person name="Ravi A."/>
            <person name="Getino M."/>
            <person name="Pursley I."/>
            <person name="Horton D.L."/>
            <person name="Alikhan N.F."/>
            <person name="Baker D."/>
            <person name="Gharbi K."/>
            <person name="Hall N."/>
            <person name="Watson M."/>
            <person name="Adriaenssens E.M."/>
            <person name="Foster-Nyarko E."/>
            <person name="Jarju S."/>
            <person name="Secka A."/>
            <person name="Antonio M."/>
            <person name="Oren A."/>
            <person name="Chaudhuri R.R."/>
            <person name="La Ragione R."/>
            <person name="Hildebrand F."/>
            <person name="Pallen M.J."/>
        </authorList>
    </citation>
    <scope>NUCLEOTIDE SEQUENCE</scope>
    <source>
        <strain evidence="12">ChiHjej12B11-9795</strain>
    </source>
</reference>
<evidence type="ECO:0000256" key="2">
    <source>
        <dbReference type="ARBA" id="ARBA00001947"/>
    </source>
</evidence>
<dbReference type="Proteomes" id="UP000823862">
    <property type="component" value="Unassembled WGS sequence"/>
</dbReference>
<keyword evidence="5" id="KW-0479">Metal-binding</keyword>
<evidence type="ECO:0000313" key="12">
    <source>
        <dbReference type="EMBL" id="HJA86649.1"/>
    </source>
</evidence>
<protein>
    <recommendedName>
        <fullName evidence="4">NAD(+) diphosphatase</fullName>
        <ecNumber evidence="4">3.6.1.22</ecNumber>
    </recommendedName>
</protein>
<evidence type="ECO:0000256" key="4">
    <source>
        <dbReference type="ARBA" id="ARBA00012381"/>
    </source>
</evidence>
<evidence type="ECO:0000313" key="13">
    <source>
        <dbReference type="Proteomes" id="UP000823862"/>
    </source>
</evidence>
<dbReference type="FunFam" id="3.90.79.10:FF:000051">
    <property type="entry name" value="Probable NADH pyrophosphatase"/>
    <property type="match status" value="1"/>
</dbReference>
<evidence type="ECO:0000256" key="6">
    <source>
        <dbReference type="ARBA" id="ARBA00022801"/>
    </source>
</evidence>
<dbReference type="Pfam" id="PF09297">
    <property type="entry name" value="Zn_ribbon_NUD"/>
    <property type="match status" value="1"/>
</dbReference>
<dbReference type="EMBL" id="DWZI01000053">
    <property type="protein sequence ID" value="HJA86649.1"/>
    <property type="molecule type" value="Genomic_DNA"/>
</dbReference>
<dbReference type="InterPro" id="IPR015376">
    <property type="entry name" value="Znr_NADH_PPase"/>
</dbReference>
<dbReference type="GO" id="GO:0006742">
    <property type="term" value="P:NADP+ catabolic process"/>
    <property type="evidence" value="ECO:0007669"/>
    <property type="project" value="TreeGrafter"/>
</dbReference>
<dbReference type="InterPro" id="IPR000086">
    <property type="entry name" value="NUDIX_hydrolase_dom"/>
</dbReference>
<dbReference type="CDD" id="cd03429">
    <property type="entry name" value="NUDIX_NADH_pyrophosphatase_Nudt13"/>
    <property type="match status" value="1"/>
</dbReference>
<dbReference type="InterPro" id="IPR020084">
    <property type="entry name" value="NUDIX_hydrolase_CS"/>
</dbReference>
<feature type="domain" description="Nudix hydrolase" evidence="11">
    <location>
        <begin position="128"/>
        <end position="255"/>
    </location>
</feature>
<dbReference type="SUPFAM" id="SSF55811">
    <property type="entry name" value="Nudix"/>
    <property type="match status" value="1"/>
</dbReference>
<comment type="cofactor">
    <cofactor evidence="1">
        <name>Mg(2+)</name>
        <dbReference type="ChEBI" id="CHEBI:18420"/>
    </cofactor>
</comment>
<dbReference type="Gene3D" id="3.90.79.10">
    <property type="entry name" value="Nucleoside Triphosphate Pyrophosphohydrolase"/>
    <property type="match status" value="1"/>
</dbReference>
<evidence type="ECO:0000256" key="10">
    <source>
        <dbReference type="RuleBase" id="RU003476"/>
    </source>
</evidence>
<evidence type="ECO:0000256" key="7">
    <source>
        <dbReference type="ARBA" id="ARBA00022842"/>
    </source>
</evidence>
<comment type="caution">
    <text evidence="12">The sequence shown here is derived from an EMBL/GenBank/DDBJ whole genome shotgun (WGS) entry which is preliminary data.</text>
</comment>
<dbReference type="GO" id="GO:0046872">
    <property type="term" value="F:metal ion binding"/>
    <property type="evidence" value="ECO:0007669"/>
    <property type="project" value="UniProtKB-KW"/>
</dbReference>
<dbReference type="InterPro" id="IPR020476">
    <property type="entry name" value="Nudix_hydrolase"/>
</dbReference>
<dbReference type="PROSITE" id="PS51462">
    <property type="entry name" value="NUDIX"/>
    <property type="match status" value="1"/>
</dbReference>
<dbReference type="InterPro" id="IPR049734">
    <property type="entry name" value="NudC-like_C"/>
</dbReference>
<comment type="cofactor">
    <cofactor evidence="2">
        <name>Zn(2+)</name>
        <dbReference type="ChEBI" id="CHEBI:29105"/>
    </cofactor>
</comment>
<gene>
    <name evidence="12" type="primary">nudC</name>
    <name evidence="12" type="ORF">H9950_10760</name>
</gene>
<dbReference type="Gene3D" id="3.90.79.20">
    <property type="match status" value="1"/>
</dbReference>
<dbReference type="Pfam" id="PF09296">
    <property type="entry name" value="NUDIX-like"/>
    <property type="match status" value="1"/>
</dbReference>
<dbReference type="GO" id="GO:0019677">
    <property type="term" value="P:NAD+ catabolic process"/>
    <property type="evidence" value="ECO:0007669"/>
    <property type="project" value="TreeGrafter"/>
</dbReference>
<organism evidence="12 13">
    <name type="scientific">Candidatus Bacteroides avicola</name>
    <dbReference type="NCBI Taxonomy" id="2838468"/>
    <lineage>
        <taxon>Bacteria</taxon>
        <taxon>Pseudomonadati</taxon>
        <taxon>Bacteroidota</taxon>
        <taxon>Bacteroidia</taxon>
        <taxon>Bacteroidales</taxon>
        <taxon>Bacteroidaceae</taxon>
        <taxon>Bacteroides</taxon>
    </lineage>
</organism>
<dbReference type="EC" id="3.6.1.22" evidence="4"/>
<dbReference type="InterPro" id="IPR015375">
    <property type="entry name" value="NADH_PPase-like_N"/>
</dbReference>
<dbReference type="GO" id="GO:0035529">
    <property type="term" value="F:NADH pyrophosphatase activity"/>
    <property type="evidence" value="ECO:0007669"/>
    <property type="project" value="TreeGrafter"/>
</dbReference>
<keyword evidence="6 10" id="KW-0378">Hydrolase</keyword>
<evidence type="ECO:0000256" key="8">
    <source>
        <dbReference type="ARBA" id="ARBA00023027"/>
    </source>
</evidence>
<dbReference type="InterPro" id="IPR050241">
    <property type="entry name" value="NAD-cap_RNA_hydrolase_NudC"/>
</dbReference>
<evidence type="ECO:0000256" key="3">
    <source>
        <dbReference type="ARBA" id="ARBA00009595"/>
    </source>
</evidence>
<accession>A0A9D2HWM4</accession>
<dbReference type="PRINTS" id="PR00502">
    <property type="entry name" value="NUDIXFAMILY"/>
</dbReference>
<dbReference type="PANTHER" id="PTHR42904">
    <property type="entry name" value="NUDIX HYDROLASE, NUDC SUBFAMILY"/>
    <property type="match status" value="1"/>
</dbReference>
<evidence type="ECO:0000256" key="9">
    <source>
        <dbReference type="ARBA" id="ARBA00023679"/>
    </source>
</evidence>
<name>A0A9D2HWM4_9BACE</name>